<reference evidence="2" key="1">
    <citation type="journal article" date="2012" name="MBio">
        <title>Comparative genome analysis of Trichophyton rubrum and related dermatophytes reveals candidate genes involved in infection.</title>
        <authorList>
            <person name="Martinez D.A."/>
            <person name="Oliver B.G."/>
            <person name="Graeser Y."/>
            <person name="Goldberg J.M."/>
            <person name="Li W."/>
            <person name="Martinez-Rossi N.M."/>
            <person name="Monod M."/>
            <person name="Shelest E."/>
            <person name="Barton R.C."/>
            <person name="Birch E."/>
            <person name="Brakhage A.A."/>
            <person name="Chen Z."/>
            <person name="Gurr S.J."/>
            <person name="Heiman D."/>
            <person name="Heitman J."/>
            <person name="Kosti I."/>
            <person name="Rossi A."/>
            <person name="Saif S."/>
            <person name="Samalova M."/>
            <person name="Saunders C.W."/>
            <person name="Shea T."/>
            <person name="Summerbell R.C."/>
            <person name="Xu J."/>
            <person name="Young S."/>
            <person name="Zeng Q."/>
            <person name="Birren B.W."/>
            <person name="Cuomo C.A."/>
            <person name="White T.C."/>
        </authorList>
    </citation>
    <scope>NUCLEOTIDE SEQUENCE [LARGE SCALE GENOMIC DNA]</scope>
    <source>
        <strain evidence="2">ATCC MYA-4606 / CBS 127.97</strain>
    </source>
</reference>
<protein>
    <submittedName>
        <fullName evidence="1">Uncharacterized protein</fullName>
    </submittedName>
</protein>
<dbReference type="HOGENOM" id="CLU_1200551_0_0_1"/>
<evidence type="ECO:0000313" key="1">
    <source>
        <dbReference type="EMBL" id="EGE01364.1"/>
    </source>
</evidence>
<dbReference type="AlphaFoldDB" id="F2PHJ6"/>
<keyword evidence="2" id="KW-1185">Reference proteome</keyword>
<organism evidence="1 2">
    <name type="scientific">Trichophyton equinum (strain ATCC MYA-4606 / CBS 127.97)</name>
    <name type="common">Horse ringworm fungus</name>
    <dbReference type="NCBI Taxonomy" id="559882"/>
    <lineage>
        <taxon>Eukaryota</taxon>
        <taxon>Fungi</taxon>
        <taxon>Dikarya</taxon>
        <taxon>Ascomycota</taxon>
        <taxon>Pezizomycotina</taxon>
        <taxon>Eurotiomycetes</taxon>
        <taxon>Eurotiomycetidae</taxon>
        <taxon>Onygenales</taxon>
        <taxon>Arthrodermataceae</taxon>
        <taxon>Trichophyton</taxon>
    </lineage>
</organism>
<evidence type="ECO:0000313" key="2">
    <source>
        <dbReference type="Proteomes" id="UP000009169"/>
    </source>
</evidence>
<proteinExistence type="predicted"/>
<name>F2PHJ6_TRIEC</name>
<gene>
    <name evidence="1" type="ORF">TEQG_00416</name>
</gene>
<sequence length="231" mass="26411">MLCAYFRRIRRHIQYEVATGSCVEAYFQYGKQILRKSFSRGSSYRQCFSSNEQEHEQLVTTISGVFDSGSVREALFDLGYLHQFRSSNAPILCRKQLQQIQFKFTLSRKTIITKQQCSQVFVLWTKNVGFATIHDREFDSAPQCVNYKVAVVNSSETESTAICASSRKTQPSPIPYTCGKKDCFFELSQEAGSPAKIDQDASTRSTFHWSMTAIWLYGDHIFTWINASSAY</sequence>
<dbReference type="Proteomes" id="UP000009169">
    <property type="component" value="Unassembled WGS sequence"/>
</dbReference>
<dbReference type="EMBL" id="DS995718">
    <property type="protein sequence ID" value="EGE01364.1"/>
    <property type="molecule type" value="Genomic_DNA"/>
</dbReference>
<dbReference type="VEuPathDB" id="FungiDB:TEQG_00416"/>
<accession>F2PHJ6</accession>